<accession>A0A366QVI2</accession>
<dbReference type="GeneID" id="41999494"/>
<name>A0A366QVI2_9HYPO</name>
<keyword evidence="2" id="KW-1185">Reference proteome</keyword>
<dbReference type="AlphaFoldDB" id="A0A366QVI2"/>
<dbReference type="OrthoDB" id="4977987at2759"/>
<evidence type="ECO:0000313" key="1">
    <source>
        <dbReference type="EMBL" id="RBR08883.1"/>
    </source>
</evidence>
<protein>
    <submittedName>
        <fullName evidence="1">Uncharacterized protein</fullName>
    </submittedName>
</protein>
<dbReference type="Proteomes" id="UP000253153">
    <property type="component" value="Unassembled WGS sequence"/>
</dbReference>
<reference evidence="1 2" key="1">
    <citation type="submission" date="2018-06" db="EMBL/GenBank/DDBJ databases">
        <title>Fusarium incarnatum-equiseti species complex species 28.</title>
        <authorList>
            <person name="Gardiner D.M."/>
        </authorList>
    </citation>
    <scope>NUCLEOTIDE SEQUENCE [LARGE SCALE GENOMIC DNA]</scope>
    <source>
        <strain evidence="1 2">FIESC_28</strain>
    </source>
</reference>
<organism evidence="1 2">
    <name type="scientific">Fusarium coffeatum</name>
    <dbReference type="NCBI Taxonomy" id="231269"/>
    <lineage>
        <taxon>Eukaryota</taxon>
        <taxon>Fungi</taxon>
        <taxon>Dikarya</taxon>
        <taxon>Ascomycota</taxon>
        <taxon>Pezizomycotina</taxon>
        <taxon>Sordariomycetes</taxon>
        <taxon>Hypocreomycetidae</taxon>
        <taxon>Hypocreales</taxon>
        <taxon>Nectriaceae</taxon>
        <taxon>Fusarium</taxon>
        <taxon>Fusarium incarnatum-equiseti species complex</taxon>
    </lineage>
</organism>
<sequence length="198" mass="21603">MVPRPDISALRVTCYRAIGTVGDARTVVSECINGCLDLVPRGPSDSEAAQLTRHDAVFVFEVKGQCPDPTERLEASELNFDITTISSNTRVDLKRKSIAITMGGRKYGVVVIYRSQSLADFDLQTRHDNRLRDSHSQLSWPSQLVRSRSLAIPETYIEDSWQASEGALTSISFKPGQIGVDITGAFNDGGSTGKVAMP</sequence>
<gene>
    <name evidence="1" type="ORF">FIESC28_10063</name>
</gene>
<comment type="caution">
    <text evidence="1">The sequence shown here is derived from an EMBL/GenBank/DDBJ whole genome shotgun (WGS) entry which is preliminary data.</text>
</comment>
<dbReference type="RefSeq" id="XP_031011683.1">
    <property type="nucleotide sequence ID" value="XM_031164198.1"/>
</dbReference>
<proteinExistence type="predicted"/>
<dbReference type="EMBL" id="QKXC01000276">
    <property type="protein sequence ID" value="RBR08883.1"/>
    <property type="molecule type" value="Genomic_DNA"/>
</dbReference>
<evidence type="ECO:0000313" key="2">
    <source>
        <dbReference type="Proteomes" id="UP000253153"/>
    </source>
</evidence>